<reference evidence="5" key="1">
    <citation type="submission" date="2022-07" db="EMBL/GenBank/DDBJ databases">
        <authorList>
            <person name="Macas J."/>
            <person name="Novak P."/>
            <person name="Neumann P."/>
        </authorList>
    </citation>
    <scope>NUCLEOTIDE SEQUENCE</scope>
</reference>
<keyword evidence="3" id="KW-0812">Transmembrane</keyword>
<evidence type="ECO:0000313" key="5">
    <source>
        <dbReference type="EMBL" id="CAH9142789.1"/>
    </source>
</evidence>
<gene>
    <name evidence="5" type="ORF">CEPIT_LOCUS40172</name>
</gene>
<feature type="coiled-coil region" evidence="1">
    <location>
        <begin position="626"/>
        <end position="681"/>
    </location>
</feature>
<sequence length="1308" mass="148253">MEAETHLSTAVPISKIVEDKDTEPHHIKVKEVCLNLTDNGGKKEEEDTDGEFIKVEKETLESKDLAKTATGNITFPEEDIPSSVTERSLNVSSDSREFLETQEKVRDLEVELERVTRSLKDSDSQKAQLGEELSITKEKLGEIEKNYEELGIDHARLKEEISDSEGRHSSQISALQDAINVQKVRHEELESIKDSFHRLTLEFDSSRKKTEELEQDLQATADEARKFEEFHKQSEFLVESETKRALELERLLDLTKASAKDMEDQMASLQADVKVLYEKIADSEKVEEELKATSSKLSSVQGELEASRLEVRNMEERLTSKEEIFNELNQDLDMSRASESQLKQDILSLQNQYFTAKGDLETKILELEKSLSKLEEEVVQKEKLEAKLRGQDEEFAKMVDELGKLSKENESLDSAVSELTENAVVMKQLCSDLEAKLKSSDDNFCKSDTLLSQALTNIAELEQKLKMLEELHNESENTTTDANQKSFELEELLRISNSVAEDANAQLVELKSQYIAVEHKNLELVQQLNLAELKSNDAEREAKEISEKVSELNATLEKVTEEKEHLSAQVHEFQDKIAQVEHELKVALDQCSDHESTASTANLRIRELEDLMHISHSKVEETGKKVSELELLLETEKYRFKELEEQRVALEKKCEDAETNSNQYRHKVSELEEDLKAFQSKSLSFETALESAAAQEKKLTECLNVTTEDKRNLEEAFRNSTEKLVESENLLQVLRTELNATQQRLESIENDLNAAVLREGEVMVKLKSAEEQLEKHGKSLEEATMRSLEFESQHVTLSRDSELKLQEVQSLYEEKIKTLEDQVKIYEEKTNESTERSEAVKKELEQAFLKLSLSENTNEDLKKKISETADRSEEILSENEMLAATNIQLKQRVNDLEEQLSSASIEKEDNIQNVASHMNTIAELADKHTRASKMHLASEARLSETKTELENAIQMLTQKDLEAKGLMEKLSSLQDQVKGYEEKAREESSLAESLRFELGETLTALREQEGSVEELKIKSIDLEEERVRLFGENAELTAKLYSYEPKVVDLEMKLQAAFVEKNESVDELQASKTVIESLTQELSSEKQKLQDQLSVALEENKQLHEMFENSNKELHGVIAHLEEQLNEHASSKDTLKSQLEALTSDVSKKSEVQNLVKELEEQLTAAKAQIKQQKGLDTEKVMELESSLKKMEAKNNEVSLLEKKVTELEQKLQFADADLKEKSVGGGSIFVKEDAEAKSRDIGSMAVSSPSKRKSKKKSEASAIPSASSTVTHQVRSTNEASSPFTARFILGVAFVSIIIGVILGKRY</sequence>
<feature type="coiled-coil region" evidence="1">
    <location>
        <begin position="939"/>
        <end position="1025"/>
    </location>
</feature>
<dbReference type="PANTHER" id="PTHR43049">
    <property type="entry name" value="EARLY ENDOSOME ANTIGEN"/>
    <property type="match status" value="1"/>
</dbReference>
<feature type="transmembrane region" description="Helical" evidence="3">
    <location>
        <begin position="1285"/>
        <end position="1305"/>
    </location>
</feature>
<feature type="coiled-coil region" evidence="1">
    <location>
        <begin position="203"/>
        <end position="331"/>
    </location>
</feature>
<keyword evidence="6" id="KW-1185">Reference proteome</keyword>
<feature type="coiled-coil region" evidence="1">
    <location>
        <begin position="710"/>
        <end position="913"/>
    </location>
</feature>
<dbReference type="SUPFAM" id="SSF57997">
    <property type="entry name" value="Tropomyosin"/>
    <property type="match status" value="1"/>
</dbReference>
<evidence type="ECO:0000256" key="3">
    <source>
        <dbReference type="SAM" id="Phobius"/>
    </source>
</evidence>
<comment type="caution">
    <text evidence="5">The sequence shown here is derived from an EMBL/GenBank/DDBJ whole genome shotgun (WGS) entry which is preliminary data.</text>
</comment>
<dbReference type="EMBL" id="CAMAPF010001044">
    <property type="protein sequence ID" value="CAH9142789.1"/>
    <property type="molecule type" value="Genomic_DNA"/>
</dbReference>
<dbReference type="Pfam" id="PF26581">
    <property type="entry name" value="WIT1_2_N"/>
    <property type="match status" value="1"/>
</dbReference>
<feature type="domain" description="WIT1/2 N-terminal helical bundle" evidence="4">
    <location>
        <begin position="190"/>
        <end position="325"/>
    </location>
</feature>
<keyword evidence="3" id="KW-0472">Membrane</keyword>
<feature type="coiled-coil region" evidence="1">
    <location>
        <begin position="98"/>
        <end position="160"/>
    </location>
</feature>
<keyword evidence="3" id="KW-1133">Transmembrane helix</keyword>
<evidence type="ECO:0000256" key="2">
    <source>
        <dbReference type="SAM" id="MobiDB-lite"/>
    </source>
</evidence>
<protein>
    <recommendedName>
        <fullName evidence="4">WIT1/2 N-terminal helical bundle domain-containing protein</fullName>
    </recommendedName>
</protein>
<dbReference type="Proteomes" id="UP001152523">
    <property type="component" value="Unassembled WGS sequence"/>
</dbReference>
<evidence type="ECO:0000256" key="1">
    <source>
        <dbReference type="SAM" id="Coils"/>
    </source>
</evidence>
<feature type="coiled-coil region" evidence="1">
    <location>
        <begin position="1068"/>
        <end position="1218"/>
    </location>
</feature>
<dbReference type="PANTHER" id="PTHR43049:SF1">
    <property type="entry name" value="EARLY ENDOSOME ANTIGEN"/>
    <property type="match status" value="1"/>
</dbReference>
<evidence type="ECO:0000313" key="6">
    <source>
        <dbReference type="Proteomes" id="UP001152523"/>
    </source>
</evidence>
<keyword evidence="1" id="KW-0175">Coiled coil</keyword>
<evidence type="ECO:0000259" key="4">
    <source>
        <dbReference type="Pfam" id="PF26581"/>
    </source>
</evidence>
<feature type="coiled-coil region" evidence="1">
    <location>
        <begin position="357"/>
        <end position="590"/>
    </location>
</feature>
<dbReference type="InterPro" id="IPR058610">
    <property type="entry name" value="WIT1_2_N"/>
</dbReference>
<feature type="region of interest" description="Disordered" evidence="2">
    <location>
        <begin position="1241"/>
        <end position="1278"/>
    </location>
</feature>
<organism evidence="5 6">
    <name type="scientific">Cuscuta epithymum</name>
    <dbReference type="NCBI Taxonomy" id="186058"/>
    <lineage>
        <taxon>Eukaryota</taxon>
        <taxon>Viridiplantae</taxon>
        <taxon>Streptophyta</taxon>
        <taxon>Embryophyta</taxon>
        <taxon>Tracheophyta</taxon>
        <taxon>Spermatophyta</taxon>
        <taxon>Magnoliopsida</taxon>
        <taxon>eudicotyledons</taxon>
        <taxon>Gunneridae</taxon>
        <taxon>Pentapetalae</taxon>
        <taxon>asterids</taxon>
        <taxon>lamiids</taxon>
        <taxon>Solanales</taxon>
        <taxon>Convolvulaceae</taxon>
        <taxon>Cuscuteae</taxon>
        <taxon>Cuscuta</taxon>
        <taxon>Cuscuta subgen. Cuscuta</taxon>
    </lineage>
</organism>
<name>A0AAV0G5F5_9ASTE</name>
<accession>A0AAV0G5F5</accession>
<proteinExistence type="predicted"/>